<organism evidence="3 4">
    <name type="scientific">Dibothriocephalus latus</name>
    <name type="common">Fish tapeworm</name>
    <name type="synonym">Diphyllobothrium latum</name>
    <dbReference type="NCBI Taxonomy" id="60516"/>
    <lineage>
        <taxon>Eukaryota</taxon>
        <taxon>Metazoa</taxon>
        <taxon>Spiralia</taxon>
        <taxon>Lophotrochozoa</taxon>
        <taxon>Platyhelminthes</taxon>
        <taxon>Cestoda</taxon>
        <taxon>Eucestoda</taxon>
        <taxon>Diphyllobothriidea</taxon>
        <taxon>Diphyllobothriidae</taxon>
        <taxon>Dibothriocephalus</taxon>
    </lineage>
</organism>
<protein>
    <submittedName>
        <fullName evidence="3">Uncharacterized protein</fullName>
    </submittedName>
</protein>
<evidence type="ECO:0000313" key="4">
    <source>
        <dbReference type="Proteomes" id="UP000281553"/>
    </source>
</evidence>
<name>A0A3P6R8K5_DIBLA</name>
<dbReference type="EMBL" id="UYRU01014043">
    <property type="protein sequence ID" value="VDK49765.1"/>
    <property type="molecule type" value="Genomic_DNA"/>
</dbReference>
<feature type="region of interest" description="Disordered" evidence="1">
    <location>
        <begin position="64"/>
        <end position="87"/>
    </location>
</feature>
<evidence type="ECO:0000256" key="1">
    <source>
        <dbReference type="SAM" id="MobiDB-lite"/>
    </source>
</evidence>
<dbReference type="Proteomes" id="UP000281553">
    <property type="component" value="Unassembled WGS sequence"/>
</dbReference>
<dbReference type="AlphaFoldDB" id="A0A3P6R8K5"/>
<evidence type="ECO:0000256" key="2">
    <source>
        <dbReference type="SAM" id="Phobius"/>
    </source>
</evidence>
<keyword evidence="2" id="KW-1133">Transmembrane helix</keyword>
<keyword evidence="2" id="KW-0812">Transmembrane</keyword>
<reference evidence="3 4" key="1">
    <citation type="submission" date="2018-11" db="EMBL/GenBank/DDBJ databases">
        <authorList>
            <consortium name="Pathogen Informatics"/>
        </authorList>
    </citation>
    <scope>NUCLEOTIDE SEQUENCE [LARGE SCALE GENOMIC DNA]</scope>
</reference>
<evidence type="ECO:0000313" key="3">
    <source>
        <dbReference type="EMBL" id="VDK49765.1"/>
    </source>
</evidence>
<feature type="compositionally biased region" description="Low complexity" evidence="1">
    <location>
        <begin position="64"/>
        <end position="82"/>
    </location>
</feature>
<gene>
    <name evidence="3" type="ORF">DILT_LOCUS1749</name>
</gene>
<proteinExistence type="predicted"/>
<keyword evidence="2" id="KW-0472">Membrane</keyword>
<sequence>MIHSASCFCCAASVNAVMGVRQPLFVTLRTGTLALPRGSNDSAVGGESSVGLMLLSGYPSVSRAESVSSTSSGSSLSGSTESGPRPNTVDMVSLVQLPCAGSSTPSKDANTFEPGSLICSRRCLFLRPPSSSAKVRLCVCVASSIANICFLMLFSCFSR</sequence>
<feature type="transmembrane region" description="Helical" evidence="2">
    <location>
        <begin position="134"/>
        <end position="157"/>
    </location>
</feature>
<keyword evidence="4" id="KW-1185">Reference proteome</keyword>
<accession>A0A3P6R8K5</accession>